<dbReference type="PROSITE" id="PS50110">
    <property type="entry name" value="RESPONSE_REGULATORY"/>
    <property type="match status" value="1"/>
</dbReference>
<dbReference type="InterPro" id="IPR011006">
    <property type="entry name" value="CheY-like_superfamily"/>
</dbReference>
<dbReference type="PANTHER" id="PTHR45566">
    <property type="entry name" value="HTH-TYPE TRANSCRIPTIONAL REGULATOR YHJB-RELATED"/>
    <property type="match status" value="1"/>
</dbReference>
<evidence type="ECO:0000313" key="4">
    <source>
        <dbReference type="Proteomes" id="UP000199138"/>
    </source>
</evidence>
<feature type="modified residue" description="4-aspartylphosphate" evidence="1">
    <location>
        <position position="59"/>
    </location>
</feature>
<dbReference type="OrthoDB" id="659223at2"/>
<dbReference type="EMBL" id="FPBK01000006">
    <property type="protein sequence ID" value="SFU53477.1"/>
    <property type="molecule type" value="Genomic_DNA"/>
</dbReference>
<dbReference type="GO" id="GO:0003677">
    <property type="term" value="F:DNA binding"/>
    <property type="evidence" value="ECO:0007669"/>
    <property type="project" value="UniProtKB-KW"/>
</dbReference>
<dbReference type="GO" id="GO:0000160">
    <property type="term" value="P:phosphorelay signal transduction system"/>
    <property type="evidence" value="ECO:0007669"/>
    <property type="project" value="InterPro"/>
</dbReference>
<evidence type="ECO:0000256" key="1">
    <source>
        <dbReference type="PROSITE-ProRule" id="PRU00169"/>
    </source>
</evidence>
<evidence type="ECO:0000259" key="2">
    <source>
        <dbReference type="PROSITE" id="PS50110"/>
    </source>
</evidence>
<dbReference type="InterPro" id="IPR051015">
    <property type="entry name" value="EvgA-like"/>
</dbReference>
<dbReference type="Gene3D" id="3.40.50.2300">
    <property type="match status" value="1"/>
</dbReference>
<organism evidence="3 4">
    <name type="scientific">Pustulibacterium marinum</name>
    <dbReference type="NCBI Taxonomy" id="1224947"/>
    <lineage>
        <taxon>Bacteria</taxon>
        <taxon>Pseudomonadati</taxon>
        <taxon>Bacteroidota</taxon>
        <taxon>Flavobacteriia</taxon>
        <taxon>Flavobacteriales</taxon>
        <taxon>Flavobacteriaceae</taxon>
        <taxon>Pustulibacterium</taxon>
    </lineage>
</organism>
<gene>
    <name evidence="3" type="ORF">SAMN05216480_10698</name>
</gene>
<dbReference type="InterPro" id="IPR001789">
    <property type="entry name" value="Sig_transdc_resp-reg_receiver"/>
</dbReference>
<reference evidence="4" key="1">
    <citation type="submission" date="2016-10" db="EMBL/GenBank/DDBJ databases">
        <authorList>
            <person name="Varghese N."/>
            <person name="Submissions S."/>
        </authorList>
    </citation>
    <scope>NUCLEOTIDE SEQUENCE [LARGE SCALE GENOMIC DNA]</scope>
    <source>
        <strain evidence="4">CGMCC 1.12333</strain>
    </source>
</reference>
<dbReference type="RefSeq" id="WP_093024995.1">
    <property type="nucleotide sequence ID" value="NZ_FPBK01000006.1"/>
</dbReference>
<proteinExistence type="predicted"/>
<keyword evidence="1" id="KW-0597">Phosphoprotein</keyword>
<dbReference type="PANTHER" id="PTHR45566:SF1">
    <property type="entry name" value="HTH-TYPE TRANSCRIPTIONAL REGULATOR YHJB-RELATED"/>
    <property type="match status" value="1"/>
</dbReference>
<evidence type="ECO:0000313" key="3">
    <source>
        <dbReference type="EMBL" id="SFU53477.1"/>
    </source>
</evidence>
<dbReference type="Proteomes" id="UP000199138">
    <property type="component" value="Unassembled WGS sequence"/>
</dbReference>
<protein>
    <submittedName>
        <fullName evidence="3">DNA-binding response regulator, NarL/FixJ family, contains REC and HTH domains</fullName>
    </submittedName>
</protein>
<accession>A0A1I7GYG6</accession>
<dbReference type="AlphaFoldDB" id="A0A1I7GYG6"/>
<dbReference type="STRING" id="1224947.SAMN05216480_10698"/>
<feature type="domain" description="Response regulatory" evidence="2">
    <location>
        <begin position="4"/>
        <end position="132"/>
    </location>
</feature>
<sequence length="221" mass="24909">MFQKILIAEDLHSITEGVQYLLNTLGIPQIQHVQYCDDAMLRLKKAHMDAVPFEVLITDLSFKTDHRSQQLTDGEALIRAVKAAFPEVQIIAYSIEDRNQRVKRLVQEVGIQAYVCKGRHGIQELQTALESLWRGETYVSPQVAHALHPQNDLNIEDFDIALLAHLAQGLSQTEISREFKAKNIQPHSLSAIEKRINKLKIMLKSANAVQLIAVSKDLGLI</sequence>
<name>A0A1I7GYG6_9FLAO</name>
<dbReference type="SUPFAM" id="SSF52172">
    <property type="entry name" value="CheY-like"/>
    <property type="match status" value="1"/>
</dbReference>
<keyword evidence="4" id="KW-1185">Reference proteome</keyword>
<keyword evidence="3" id="KW-0238">DNA-binding</keyword>